<dbReference type="InterPro" id="IPR017937">
    <property type="entry name" value="Thioredoxin_CS"/>
</dbReference>
<sequence length="186" mass="20111">MTTPNNKTGLSKGRFALLALIFAAAILLIQQYGSSPRIAQPVETFASTAIFFAGHATDLQHTEQPLSQWQGQLLVVNFWATWCAPCREEMPELAALSQELAGKVTVLGISLDDAEKMQAFAEQTPMPYPLLSADIEGMKLSASLGNLNSVVPHTVIIGSDGKILKSYFGRITKPLLLQTLQPALNS</sequence>
<dbReference type="InterPro" id="IPR050553">
    <property type="entry name" value="Thioredoxin_ResA/DsbE_sf"/>
</dbReference>
<dbReference type="PROSITE" id="PS51352">
    <property type="entry name" value="THIOREDOXIN_2"/>
    <property type="match status" value="1"/>
</dbReference>
<dbReference type="InterPro" id="IPR036249">
    <property type="entry name" value="Thioredoxin-like_sf"/>
</dbReference>
<feature type="domain" description="Thioredoxin" evidence="2">
    <location>
        <begin position="36"/>
        <end position="185"/>
    </location>
</feature>
<dbReference type="SUPFAM" id="SSF52833">
    <property type="entry name" value="Thioredoxin-like"/>
    <property type="match status" value="1"/>
</dbReference>
<keyword evidence="4" id="KW-1185">Reference proteome</keyword>
<dbReference type="EMBL" id="JBIWXY010000002">
    <property type="protein sequence ID" value="MFJ5446519.1"/>
    <property type="molecule type" value="Genomic_DNA"/>
</dbReference>
<dbReference type="PANTHER" id="PTHR42852">
    <property type="entry name" value="THIOL:DISULFIDE INTERCHANGE PROTEIN DSBE"/>
    <property type="match status" value="1"/>
</dbReference>
<proteinExistence type="predicted"/>
<dbReference type="Pfam" id="PF00578">
    <property type="entry name" value="AhpC-TSA"/>
    <property type="match status" value="1"/>
</dbReference>
<reference evidence="3 4" key="1">
    <citation type="submission" date="2024-11" db="EMBL/GenBank/DDBJ databases">
        <authorList>
            <person name="Kaparullina E.N."/>
            <person name="Delegan Y.A."/>
            <person name="Doronina N.V."/>
        </authorList>
    </citation>
    <scope>NUCLEOTIDE SEQUENCE [LARGE SCALE GENOMIC DNA]</scope>
    <source>
        <strain evidence="3 4">7sh_L</strain>
    </source>
</reference>
<evidence type="ECO:0000259" key="2">
    <source>
        <dbReference type="PROSITE" id="PS51352"/>
    </source>
</evidence>
<protein>
    <submittedName>
        <fullName evidence="3">TlpA family protein disulfide reductase</fullName>
    </submittedName>
</protein>
<organism evidence="3 4">
    <name type="scientific">Methylobacillus methanolivorans</name>
    <dbReference type="NCBI Taxonomy" id="1848927"/>
    <lineage>
        <taxon>Bacteria</taxon>
        <taxon>Pseudomonadati</taxon>
        <taxon>Pseudomonadota</taxon>
        <taxon>Betaproteobacteria</taxon>
        <taxon>Nitrosomonadales</taxon>
        <taxon>Methylophilaceae</taxon>
        <taxon>Methylobacillus</taxon>
    </lineage>
</organism>
<dbReference type="PROSITE" id="PS00194">
    <property type="entry name" value="THIOREDOXIN_1"/>
    <property type="match status" value="1"/>
</dbReference>
<dbReference type="Gene3D" id="3.40.30.10">
    <property type="entry name" value="Glutaredoxin"/>
    <property type="match status" value="1"/>
</dbReference>
<accession>A0ABW8GM72</accession>
<name>A0ABW8GM72_9PROT</name>
<dbReference type="Proteomes" id="UP001617669">
    <property type="component" value="Unassembled WGS sequence"/>
</dbReference>
<keyword evidence="1" id="KW-0676">Redox-active center</keyword>
<dbReference type="InterPro" id="IPR013766">
    <property type="entry name" value="Thioredoxin_domain"/>
</dbReference>
<comment type="caution">
    <text evidence="3">The sequence shown here is derived from an EMBL/GenBank/DDBJ whole genome shotgun (WGS) entry which is preliminary data.</text>
</comment>
<evidence type="ECO:0000313" key="4">
    <source>
        <dbReference type="Proteomes" id="UP001617669"/>
    </source>
</evidence>
<evidence type="ECO:0000313" key="3">
    <source>
        <dbReference type="EMBL" id="MFJ5446519.1"/>
    </source>
</evidence>
<dbReference type="CDD" id="cd02966">
    <property type="entry name" value="TlpA_like_family"/>
    <property type="match status" value="1"/>
</dbReference>
<evidence type="ECO:0000256" key="1">
    <source>
        <dbReference type="ARBA" id="ARBA00023284"/>
    </source>
</evidence>
<dbReference type="InterPro" id="IPR000866">
    <property type="entry name" value="AhpC/TSA"/>
</dbReference>
<gene>
    <name evidence="3" type="ORF">ACIKP9_09800</name>
</gene>
<dbReference type="RefSeq" id="WP_400882041.1">
    <property type="nucleotide sequence ID" value="NZ_JBIWXY010000002.1"/>
</dbReference>
<dbReference type="PANTHER" id="PTHR42852:SF13">
    <property type="entry name" value="PROTEIN DIPZ"/>
    <property type="match status" value="1"/>
</dbReference>